<evidence type="ECO:0000313" key="2">
    <source>
        <dbReference type="EMBL" id="CAL1405702.1"/>
    </source>
</evidence>
<keyword evidence="3" id="KW-1185">Reference proteome</keyword>
<feature type="region of interest" description="Disordered" evidence="1">
    <location>
        <begin position="48"/>
        <end position="108"/>
    </location>
</feature>
<protein>
    <recommendedName>
        <fullName evidence="4">Secreted protein</fullName>
    </recommendedName>
</protein>
<evidence type="ECO:0000256" key="1">
    <source>
        <dbReference type="SAM" id="MobiDB-lite"/>
    </source>
</evidence>
<dbReference type="Proteomes" id="UP001497516">
    <property type="component" value="Chromosome 8"/>
</dbReference>
<organism evidence="2 3">
    <name type="scientific">Linum trigynum</name>
    <dbReference type="NCBI Taxonomy" id="586398"/>
    <lineage>
        <taxon>Eukaryota</taxon>
        <taxon>Viridiplantae</taxon>
        <taxon>Streptophyta</taxon>
        <taxon>Embryophyta</taxon>
        <taxon>Tracheophyta</taxon>
        <taxon>Spermatophyta</taxon>
        <taxon>Magnoliopsida</taxon>
        <taxon>eudicotyledons</taxon>
        <taxon>Gunneridae</taxon>
        <taxon>Pentapetalae</taxon>
        <taxon>rosids</taxon>
        <taxon>fabids</taxon>
        <taxon>Malpighiales</taxon>
        <taxon>Linaceae</taxon>
        <taxon>Linum</taxon>
    </lineage>
</organism>
<evidence type="ECO:0008006" key="4">
    <source>
        <dbReference type="Google" id="ProtNLM"/>
    </source>
</evidence>
<dbReference type="EMBL" id="OZ034821">
    <property type="protein sequence ID" value="CAL1405702.1"/>
    <property type="molecule type" value="Genomic_DNA"/>
</dbReference>
<name>A0AAV2G6B4_9ROSI</name>
<gene>
    <name evidence="2" type="ORF">LTRI10_LOCUS45474</name>
</gene>
<feature type="compositionally biased region" description="Basic and acidic residues" evidence="1">
    <location>
        <begin position="89"/>
        <end position="99"/>
    </location>
</feature>
<reference evidence="2 3" key="1">
    <citation type="submission" date="2024-04" db="EMBL/GenBank/DDBJ databases">
        <authorList>
            <person name="Fracassetti M."/>
        </authorList>
    </citation>
    <scope>NUCLEOTIDE SEQUENCE [LARGE SCALE GENOMIC DNA]</scope>
</reference>
<sequence>MLLLLPDRALPAAAGEFEEEEDRRNFGFMFATSDRFNFVAASVEGTPAPYLSSHPNPSCRYPTPPPTSLCRRQGKPEREGTPIVATEGTRTRKTDRGHDPTILTVGRI</sequence>
<dbReference type="AlphaFoldDB" id="A0AAV2G6B4"/>
<evidence type="ECO:0000313" key="3">
    <source>
        <dbReference type="Proteomes" id="UP001497516"/>
    </source>
</evidence>
<proteinExistence type="predicted"/>
<accession>A0AAV2G6B4</accession>